<evidence type="ECO:0000313" key="9">
    <source>
        <dbReference type="Proteomes" id="UP000033054"/>
    </source>
</evidence>
<dbReference type="InterPro" id="IPR011701">
    <property type="entry name" value="MFS"/>
</dbReference>
<dbReference type="InterPro" id="IPR020846">
    <property type="entry name" value="MFS_dom"/>
</dbReference>
<evidence type="ECO:0000256" key="5">
    <source>
        <dbReference type="ARBA" id="ARBA00023136"/>
    </source>
</evidence>
<dbReference type="RefSeq" id="WP_046375996.1">
    <property type="nucleotide sequence ID" value="NZ_CP010429.1"/>
</dbReference>
<keyword evidence="3 6" id="KW-0812">Transmembrane</keyword>
<evidence type="ECO:0000259" key="7">
    <source>
        <dbReference type="PROSITE" id="PS50850"/>
    </source>
</evidence>
<accession>A0A0E3V6C2</accession>
<dbReference type="SUPFAM" id="SSF103473">
    <property type="entry name" value="MFS general substrate transporter"/>
    <property type="match status" value="1"/>
</dbReference>
<gene>
    <name evidence="8" type="ORF">SD10_05225</name>
</gene>
<dbReference type="Pfam" id="PF07690">
    <property type="entry name" value="MFS_1"/>
    <property type="match status" value="1"/>
</dbReference>
<dbReference type="Proteomes" id="UP000033054">
    <property type="component" value="Chromosome"/>
</dbReference>
<dbReference type="OrthoDB" id="3225787at2"/>
<dbReference type="Gene3D" id="1.20.1250.20">
    <property type="entry name" value="MFS general substrate transporter like domains"/>
    <property type="match status" value="2"/>
</dbReference>
<evidence type="ECO:0000256" key="3">
    <source>
        <dbReference type="ARBA" id="ARBA00022692"/>
    </source>
</evidence>
<keyword evidence="4 6" id="KW-1133">Transmembrane helix</keyword>
<dbReference type="GO" id="GO:0022857">
    <property type="term" value="F:transmembrane transporter activity"/>
    <property type="evidence" value="ECO:0007669"/>
    <property type="project" value="InterPro"/>
</dbReference>
<protein>
    <submittedName>
        <fullName evidence="8">Major facilitator transporter</fullName>
    </submittedName>
</protein>
<feature type="domain" description="Major facilitator superfamily (MFS) profile" evidence="7">
    <location>
        <begin position="7"/>
        <end position="407"/>
    </location>
</feature>
<dbReference type="GO" id="GO:0005886">
    <property type="term" value="C:plasma membrane"/>
    <property type="evidence" value="ECO:0007669"/>
    <property type="project" value="UniProtKB-SubCell"/>
</dbReference>
<feature type="transmembrane region" description="Helical" evidence="6">
    <location>
        <begin position="378"/>
        <end position="398"/>
    </location>
</feature>
<feature type="transmembrane region" description="Helical" evidence="6">
    <location>
        <begin position="96"/>
        <end position="115"/>
    </location>
</feature>
<evidence type="ECO:0000256" key="2">
    <source>
        <dbReference type="ARBA" id="ARBA00022475"/>
    </source>
</evidence>
<feature type="transmembrane region" description="Helical" evidence="6">
    <location>
        <begin position="317"/>
        <end position="340"/>
    </location>
</feature>
<proteinExistence type="predicted"/>
<dbReference type="PROSITE" id="PS50850">
    <property type="entry name" value="MFS"/>
    <property type="match status" value="1"/>
</dbReference>
<feature type="transmembrane region" description="Helical" evidence="6">
    <location>
        <begin position="7"/>
        <end position="29"/>
    </location>
</feature>
<feature type="transmembrane region" description="Helical" evidence="6">
    <location>
        <begin position="72"/>
        <end position="90"/>
    </location>
</feature>
<dbReference type="EMBL" id="CP010429">
    <property type="protein sequence ID" value="AKD54401.1"/>
    <property type="molecule type" value="Genomic_DNA"/>
</dbReference>
<dbReference type="PANTHER" id="PTHR43702">
    <property type="entry name" value="L-FUCOSE-PROTON SYMPORTER"/>
    <property type="match status" value="1"/>
</dbReference>
<comment type="subcellular location">
    <subcellularLocation>
        <location evidence="1">Cell inner membrane</location>
        <topology evidence="1">Multi-pass membrane protein</topology>
    </subcellularLocation>
</comment>
<keyword evidence="9" id="KW-1185">Reference proteome</keyword>
<feature type="transmembrane region" description="Helical" evidence="6">
    <location>
        <begin position="227"/>
        <end position="248"/>
    </location>
</feature>
<reference evidence="8 9" key="1">
    <citation type="journal article" date="2014" name="Curr. Microbiol.">
        <title>Spirosoma radiotolerans sp. nov., a gamma-radiation-resistant bacterium isolated from gamma ray-irradiated soil.</title>
        <authorList>
            <person name="Lee J.J."/>
            <person name="Srinivasan S."/>
            <person name="Lim S."/>
            <person name="Joe M."/>
            <person name="Im S."/>
            <person name="Bae S.I."/>
            <person name="Park K.R."/>
            <person name="Han J.H."/>
            <person name="Park S.H."/>
            <person name="Joo B.M."/>
            <person name="Park S.J."/>
            <person name="Kim M.K."/>
        </authorList>
    </citation>
    <scope>NUCLEOTIDE SEQUENCE [LARGE SCALE GENOMIC DNA]</scope>
    <source>
        <strain evidence="8 9">DG5A</strain>
    </source>
</reference>
<keyword evidence="5 6" id="KW-0472">Membrane</keyword>
<organism evidence="8 9">
    <name type="scientific">Spirosoma radiotolerans</name>
    <dbReference type="NCBI Taxonomy" id="1379870"/>
    <lineage>
        <taxon>Bacteria</taxon>
        <taxon>Pseudomonadati</taxon>
        <taxon>Bacteroidota</taxon>
        <taxon>Cytophagia</taxon>
        <taxon>Cytophagales</taxon>
        <taxon>Cytophagaceae</taxon>
        <taxon>Spirosoma</taxon>
    </lineage>
</organism>
<dbReference type="InterPro" id="IPR050375">
    <property type="entry name" value="MFS_TsgA-like"/>
</dbReference>
<dbReference type="STRING" id="1379870.SD10_05225"/>
<feature type="transmembrane region" description="Helical" evidence="6">
    <location>
        <begin position="268"/>
        <end position="286"/>
    </location>
</feature>
<evidence type="ECO:0000313" key="8">
    <source>
        <dbReference type="EMBL" id="AKD54401.1"/>
    </source>
</evidence>
<dbReference type="KEGG" id="srd:SD10_05225"/>
<keyword evidence="2" id="KW-1003">Cell membrane</keyword>
<dbReference type="PATRIC" id="fig|1379870.5.peg.1134"/>
<feature type="transmembrane region" description="Helical" evidence="6">
    <location>
        <begin position="35"/>
        <end position="60"/>
    </location>
</feature>
<evidence type="ECO:0000256" key="1">
    <source>
        <dbReference type="ARBA" id="ARBA00004429"/>
    </source>
</evidence>
<dbReference type="PANTHER" id="PTHR43702:SF12">
    <property type="entry name" value="N-ACETYL GLUCOSAMINE TRANSPORTER NAGP"/>
    <property type="match status" value="1"/>
</dbReference>
<feature type="transmembrane region" description="Helical" evidence="6">
    <location>
        <begin position="181"/>
        <end position="201"/>
    </location>
</feature>
<dbReference type="HOGENOM" id="CLU_028452_2_2_10"/>
<dbReference type="AlphaFoldDB" id="A0A0E3V6C2"/>
<feature type="transmembrane region" description="Helical" evidence="6">
    <location>
        <begin position="352"/>
        <end position="372"/>
    </location>
</feature>
<feature type="transmembrane region" description="Helical" evidence="6">
    <location>
        <begin position="127"/>
        <end position="152"/>
    </location>
</feature>
<name>A0A0E3V6C2_9BACT</name>
<evidence type="ECO:0000256" key="4">
    <source>
        <dbReference type="ARBA" id="ARBA00022989"/>
    </source>
</evidence>
<evidence type="ECO:0000256" key="6">
    <source>
        <dbReference type="SAM" id="Phobius"/>
    </source>
</evidence>
<sequence length="423" mass="45848">MNRNTLIVGLILLIFFVISFLTNILGPIIPDLVDSFQLSIGLAGFLPFAFFVAYAVSVPAGLLVEKHREKRVLLGAFFLAFLGALLVALLPRFSVALVSLFSIGVGMAILQVVINPLLRVAGGEAHFAFNSVLAQLFSGAASFISPFLYSYFVLNLHTTNTSLPIALLNRLVPVHLEWVSLYWVFALTTLLMIVVVALINFPTVELKDDEKIEVGTTLTELVNNKTVLLFFAGIFAYVGTEQGIANWISTFLQLYHGIDPATTGAQVVAAFWGLMTVGCVLGLVLLKLADSRYVLILFTLGAIIALLAGLFGTKDVALYAFPATGFFASVMWSIIFSLALNSIPRHHGTFSGILCTGIVGGALVPLIIGGLAELVGLRWAMLVLLLTLSYIFSIGLWAKPLITNATLKLKKERVNEREREQAA</sequence>
<dbReference type="InterPro" id="IPR036259">
    <property type="entry name" value="MFS_trans_sf"/>
</dbReference>
<feature type="transmembrane region" description="Helical" evidence="6">
    <location>
        <begin position="293"/>
        <end position="311"/>
    </location>
</feature>